<organism evidence="1 2">
    <name type="scientific">Rhizopus microsporus</name>
    <dbReference type="NCBI Taxonomy" id="58291"/>
    <lineage>
        <taxon>Eukaryota</taxon>
        <taxon>Fungi</taxon>
        <taxon>Fungi incertae sedis</taxon>
        <taxon>Mucoromycota</taxon>
        <taxon>Mucoromycotina</taxon>
        <taxon>Mucoromycetes</taxon>
        <taxon>Mucorales</taxon>
        <taxon>Mucorineae</taxon>
        <taxon>Rhizopodaceae</taxon>
        <taxon>Rhizopus</taxon>
    </lineage>
</organism>
<gene>
    <name evidence="1" type="ORF">BCV71DRAFT_162923</name>
</gene>
<dbReference type="EMBL" id="KV921293">
    <property type="protein sequence ID" value="ORE20515.1"/>
    <property type="molecule type" value="Genomic_DNA"/>
</dbReference>
<name>A0A1X0S8A6_RHIZD</name>
<reference evidence="1 2" key="1">
    <citation type="journal article" date="2016" name="Proc. Natl. Acad. Sci. U.S.A.">
        <title>Lipid metabolic changes in an early divergent fungus govern the establishment of a mutualistic symbiosis with endobacteria.</title>
        <authorList>
            <person name="Lastovetsky O.A."/>
            <person name="Gaspar M.L."/>
            <person name="Mondo S.J."/>
            <person name="LaButti K.M."/>
            <person name="Sandor L."/>
            <person name="Grigoriev I.V."/>
            <person name="Henry S.A."/>
            <person name="Pawlowska T.E."/>
        </authorList>
    </citation>
    <scope>NUCLEOTIDE SEQUENCE [LARGE SCALE GENOMIC DNA]</scope>
    <source>
        <strain evidence="1 2">ATCC 11559</strain>
    </source>
</reference>
<dbReference type="AlphaFoldDB" id="A0A1X0S8A6"/>
<feature type="non-terminal residue" evidence="1">
    <location>
        <position position="1"/>
    </location>
</feature>
<sequence>YMKEKNRLSLKSLNIYTMDRGVTGTIELRYKIITEWKAVRVDFQNNCAFI</sequence>
<evidence type="ECO:0000313" key="2">
    <source>
        <dbReference type="Proteomes" id="UP000242381"/>
    </source>
</evidence>
<protein>
    <submittedName>
        <fullName evidence="1">Uncharacterized protein</fullName>
    </submittedName>
</protein>
<feature type="non-terminal residue" evidence="1">
    <location>
        <position position="50"/>
    </location>
</feature>
<proteinExistence type="predicted"/>
<dbReference type="Proteomes" id="UP000242381">
    <property type="component" value="Unassembled WGS sequence"/>
</dbReference>
<accession>A0A1X0S8A6</accession>
<evidence type="ECO:0000313" key="1">
    <source>
        <dbReference type="EMBL" id="ORE20515.1"/>
    </source>
</evidence>